<name>A0A7J7HUS2_CAMSI</name>
<comment type="caution">
    <text evidence="1">The sequence shown here is derived from an EMBL/GenBank/DDBJ whole genome shotgun (WGS) entry which is preliminary data.</text>
</comment>
<evidence type="ECO:0000313" key="2">
    <source>
        <dbReference type="Proteomes" id="UP000593564"/>
    </source>
</evidence>
<protein>
    <submittedName>
        <fullName evidence="1">Uncharacterized protein</fullName>
    </submittedName>
</protein>
<dbReference type="AlphaFoldDB" id="A0A7J7HUS2"/>
<dbReference type="Proteomes" id="UP000593564">
    <property type="component" value="Unassembled WGS sequence"/>
</dbReference>
<reference evidence="1 2" key="2">
    <citation type="submission" date="2020-07" db="EMBL/GenBank/DDBJ databases">
        <title>Genome assembly of wild tea tree DASZ reveals pedigree and selection history of tea varieties.</title>
        <authorList>
            <person name="Zhang W."/>
        </authorList>
    </citation>
    <scope>NUCLEOTIDE SEQUENCE [LARGE SCALE GENOMIC DNA]</scope>
    <source>
        <strain evidence="2">cv. G240</strain>
        <tissue evidence="1">Leaf</tissue>
    </source>
</reference>
<organism evidence="1 2">
    <name type="scientific">Camellia sinensis</name>
    <name type="common">Tea plant</name>
    <name type="synonym">Thea sinensis</name>
    <dbReference type="NCBI Taxonomy" id="4442"/>
    <lineage>
        <taxon>Eukaryota</taxon>
        <taxon>Viridiplantae</taxon>
        <taxon>Streptophyta</taxon>
        <taxon>Embryophyta</taxon>
        <taxon>Tracheophyta</taxon>
        <taxon>Spermatophyta</taxon>
        <taxon>Magnoliopsida</taxon>
        <taxon>eudicotyledons</taxon>
        <taxon>Gunneridae</taxon>
        <taxon>Pentapetalae</taxon>
        <taxon>asterids</taxon>
        <taxon>Ericales</taxon>
        <taxon>Theaceae</taxon>
        <taxon>Camellia</taxon>
    </lineage>
</organism>
<reference evidence="2" key="1">
    <citation type="journal article" date="2020" name="Nat. Commun.">
        <title>Genome assembly of wild tea tree DASZ reveals pedigree and selection history of tea varieties.</title>
        <authorList>
            <person name="Zhang W."/>
            <person name="Zhang Y."/>
            <person name="Qiu H."/>
            <person name="Guo Y."/>
            <person name="Wan H."/>
            <person name="Zhang X."/>
            <person name="Scossa F."/>
            <person name="Alseekh S."/>
            <person name="Zhang Q."/>
            <person name="Wang P."/>
            <person name="Xu L."/>
            <person name="Schmidt M.H."/>
            <person name="Jia X."/>
            <person name="Li D."/>
            <person name="Zhu A."/>
            <person name="Guo F."/>
            <person name="Chen W."/>
            <person name="Ni D."/>
            <person name="Usadel B."/>
            <person name="Fernie A.R."/>
            <person name="Wen W."/>
        </authorList>
    </citation>
    <scope>NUCLEOTIDE SEQUENCE [LARGE SCALE GENOMIC DNA]</scope>
    <source>
        <strain evidence="2">cv. G240</strain>
    </source>
</reference>
<proteinExistence type="predicted"/>
<dbReference type="EMBL" id="JACBKZ010000003">
    <property type="protein sequence ID" value="KAF5955718.1"/>
    <property type="molecule type" value="Genomic_DNA"/>
</dbReference>
<accession>A0A7J7HUS2</accession>
<gene>
    <name evidence="1" type="ORF">HYC85_008574</name>
</gene>
<evidence type="ECO:0000313" key="1">
    <source>
        <dbReference type="EMBL" id="KAF5955718.1"/>
    </source>
</evidence>
<keyword evidence="2" id="KW-1185">Reference proteome</keyword>
<sequence length="75" mass="8890">MLKDRTTREAEHEYIKRGRPGEKKKKIYAGKSYFTNWRKQSSKKKKMGQNQVKIKKGKTKMEIDKGPTTEKTFPK</sequence>